<protein>
    <submittedName>
        <fullName evidence="2">GNAT family N-acetyltransferase</fullName>
    </submittedName>
</protein>
<organism evidence="2 3">
    <name type="scientific">Kordia aestuariivivens</name>
    <dbReference type="NCBI Taxonomy" id="2759037"/>
    <lineage>
        <taxon>Bacteria</taxon>
        <taxon>Pseudomonadati</taxon>
        <taxon>Bacteroidota</taxon>
        <taxon>Flavobacteriia</taxon>
        <taxon>Flavobacteriales</taxon>
        <taxon>Flavobacteriaceae</taxon>
        <taxon>Kordia</taxon>
    </lineage>
</organism>
<dbReference type="InterPro" id="IPR016181">
    <property type="entry name" value="Acyl_CoA_acyltransferase"/>
</dbReference>
<dbReference type="EMBL" id="JACGWS010000001">
    <property type="protein sequence ID" value="MBC8753490.1"/>
    <property type="molecule type" value="Genomic_DNA"/>
</dbReference>
<keyword evidence="3" id="KW-1185">Reference proteome</keyword>
<dbReference type="InterPro" id="IPR000182">
    <property type="entry name" value="GNAT_dom"/>
</dbReference>
<name>A0ABR7Q4K1_9FLAO</name>
<dbReference type="Gene3D" id="3.40.630.30">
    <property type="match status" value="1"/>
</dbReference>
<evidence type="ECO:0000313" key="2">
    <source>
        <dbReference type="EMBL" id="MBC8753490.1"/>
    </source>
</evidence>
<feature type="domain" description="N-acetyltransferase" evidence="1">
    <location>
        <begin position="3"/>
        <end position="149"/>
    </location>
</feature>
<proteinExistence type="predicted"/>
<sequence length="149" mass="17042">MKDTHFIIKEITAKTAYNVRHPVLREGKPIDSCRFDGDDLPTTFHLGYYIDTQLVGVVTLLEKAHPQFTSENPFQLRGMAVLTNFQKRGIGDALVKKAEEMILARGGTAMWMNAREIAVRFYEKLGYEKYGEPFTIPKIGLHFIMVKTF</sequence>
<reference evidence="2 3" key="1">
    <citation type="submission" date="2020-07" db="EMBL/GenBank/DDBJ databases">
        <title>Description of Kordia aestuariivivens sp. nov., isolated from a tidal flat.</title>
        <authorList>
            <person name="Park S."/>
            <person name="Yoon J.-H."/>
        </authorList>
    </citation>
    <scope>NUCLEOTIDE SEQUENCE [LARGE SCALE GENOMIC DNA]</scope>
    <source>
        <strain evidence="2 3">YSTF-M3</strain>
    </source>
</reference>
<evidence type="ECO:0000313" key="3">
    <source>
        <dbReference type="Proteomes" id="UP000619238"/>
    </source>
</evidence>
<dbReference type="Pfam" id="PF00583">
    <property type="entry name" value="Acetyltransf_1"/>
    <property type="match status" value="1"/>
</dbReference>
<evidence type="ECO:0000259" key="1">
    <source>
        <dbReference type="PROSITE" id="PS51186"/>
    </source>
</evidence>
<dbReference type="Proteomes" id="UP000619238">
    <property type="component" value="Unassembled WGS sequence"/>
</dbReference>
<accession>A0ABR7Q4K1</accession>
<dbReference type="RefSeq" id="WP_187560522.1">
    <property type="nucleotide sequence ID" value="NZ_JACGWS010000001.1"/>
</dbReference>
<dbReference type="SUPFAM" id="SSF55729">
    <property type="entry name" value="Acyl-CoA N-acyltransferases (Nat)"/>
    <property type="match status" value="1"/>
</dbReference>
<gene>
    <name evidence="2" type="ORF">H2O64_02325</name>
</gene>
<dbReference type="CDD" id="cd04301">
    <property type="entry name" value="NAT_SF"/>
    <property type="match status" value="1"/>
</dbReference>
<comment type="caution">
    <text evidence="2">The sequence shown here is derived from an EMBL/GenBank/DDBJ whole genome shotgun (WGS) entry which is preliminary data.</text>
</comment>
<dbReference type="PROSITE" id="PS51186">
    <property type="entry name" value="GNAT"/>
    <property type="match status" value="1"/>
</dbReference>